<reference evidence="2" key="1">
    <citation type="submission" date="2012-03" db="EMBL/GenBank/DDBJ databases">
        <title>Complete sequence of chromosome of Deinococcus peraridilitoris DSM 19664.</title>
        <authorList>
            <person name="Lucas S."/>
            <person name="Copeland A."/>
            <person name="Lapidus A."/>
            <person name="Glavina del Rio T."/>
            <person name="Dalin E."/>
            <person name="Tice H."/>
            <person name="Bruce D."/>
            <person name="Goodwin L."/>
            <person name="Pitluck S."/>
            <person name="Peters L."/>
            <person name="Mikhailova N."/>
            <person name="Lu M."/>
            <person name="Kyrpides N."/>
            <person name="Mavromatis K."/>
            <person name="Ivanova N."/>
            <person name="Brettin T."/>
            <person name="Detter J.C."/>
            <person name="Han C."/>
            <person name="Larimer F."/>
            <person name="Land M."/>
            <person name="Hauser L."/>
            <person name="Markowitz V."/>
            <person name="Cheng J.-F."/>
            <person name="Hugenholtz P."/>
            <person name="Woyke T."/>
            <person name="Wu D."/>
            <person name="Pukall R."/>
            <person name="Steenblock K."/>
            <person name="Brambilla E."/>
            <person name="Klenk H.-P."/>
            <person name="Eisen J.A."/>
        </authorList>
    </citation>
    <scope>NUCLEOTIDE SEQUENCE [LARGE SCALE GENOMIC DNA]</scope>
    <source>
        <strain evidence="2">DSM 19664 / LMG 22246 / CIP 109416 / KR-200</strain>
    </source>
</reference>
<proteinExistence type="predicted"/>
<dbReference type="KEGG" id="dpd:Deipe_1664"/>
<accession>L0A209</accession>
<protein>
    <submittedName>
        <fullName evidence="1">Uncharacterized protein</fullName>
    </submittedName>
</protein>
<dbReference type="AlphaFoldDB" id="L0A209"/>
<evidence type="ECO:0000313" key="2">
    <source>
        <dbReference type="Proteomes" id="UP000010467"/>
    </source>
</evidence>
<sequence length="118" mass="13442">MRALGEAEYRSLVPGFEGTFQELGIEVRQASVYAYEGVELGAFEQALNRFYQLNPGFCPLQNAFFTRGDDLVFMTMTANGRNVRAFVYDQRQRPKLIYGYLSGQSTETLPTTMCRTKE</sequence>
<dbReference type="EMBL" id="CP003382">
    <property type="protein sequence ID" value="AFZ67197.1"/>
    <property type="molecule type" value="Genomic_DNA"/>
</dbReference>
<name>L0A209_DEIPD</name>
<dbReference type="RefSeq" id="WP_015235505.1">
    <property type="nucleotide sequence ID" value="NC_019793.1"/>
</dbReference>
<gene>
    <name evidence="1" type="ordered locus">Deipe_1664</name>
</gene>
<dbReference type="STRING" id="937777.Deipe_1664"/>
<evidence type="ECO:0000313" key="1">
    <source>
        <dbReference type="EMBL" id="AFZ67197.1"/>
    </source>
</evidence>
<dbReference type="Proteomes" id="UP000010467">
    <property type="component" value="Chromosome"/>
</dbReference>
<dbReference type="HOGENOM" id="CLU_2069227_0_0_0"/>
<dbReference type="OrthoDB" id="71959at2"/>
<organism evidence="1 2">
    <name type="scientific">Deinococcus peraridilitoris (strain DSM 19664 / LMG 22246 / CIP 109416 / KR-200)</name>
    <dbReference type="NCBI Taxonomy" id="937777"/>
    <lineage>
        <taxon>Bacteria</taxon>
        <taxon>Thermotogati</taxon>
        <taxon>Deinococcota</taxon>
        <taxon>Deinococci</taxon>
        <taxon>Deinococcales</taxon>
        <taxon>Deinococcaceae</taxon>
        <taxon>Deinococcus</taxon>
    </lineage>
</organism>
<keyword evidence="2" id="KW-1185">Reference proteome</keyword>
<dbReference type="PATRIC" id="fig|937777.3.peg.1661"/>